<proteinExistence type="predicted"/>
<gene>
    <name evidence="1" type="ORF">H4075_00230</name>
</gene>
<sequence>MPRKRWTAQTEVTPSLLKFREKRKWQIALRRYLLERNPCVSYAPYFGLDIESFRKWIEMQFTEDISWESFGQNWQFDHIIPVTYFDFADDDELTLCWNFTNIRVETIQNNKDRGNRVDVLMAKDYFGNLYKETGYEVCQELLRKIERIEIAEIIPTTNQKAFILQHKDYLKHIEGFTSYEFELLNSGRDIEEVKKEAELIKKLGR</sequence>
<evidence type="ECO:0008006" key="3">
    <source>
        <dbReference type="Google" id="ProtNLM"/>
    </source>
</evidence>
<evidence type="ECO:0000313" key="2">
    <source>
        <dbReference type="Proteomes" id="UP000515344"/>
    </source>
</evidence>
<dbReference type="RefSeq" id="WP_182803036.1">
    <property type="nucleotide sequence ID" value="NZ_CP060007.1"/>
</dbReference>
<organism evidence="1 2">
    <name type="scientific">Lacibacter sediminis</name>
    <dbReference type="NCBI Taxonomy" id="2760713"/>
    <lineage>
        <taxon>Bacteria</taxon>
        <taxon>Pseudomonadati</taxon>
        <taxon>Bacteroidota</taxon>
        <taxon>Chitinophagia</taxon>
        <taxon>Chitinophagales</taxon>
        <taxon>Chitinophagaceae</taxon>
        <taxon>Lacibacter</taxon>
    </lineage>
</organism>
<dbReference type="KEGG" id="lacs:H4075_00230"/>
<name>A0A7G5XGQ5_9BACT</name>
<protein>
    <recommendedName>
        <fullName evidence="3">HNH endonuclease</fullName>
    </recommendedName>
</protein>
<reference evidence="2" key="1">
    <citation type="submission" date="2020-08" db="EMBL/GenBank/DDBJ databases">
        <title>Lacibacter sp. S13-6-6 genome sequencing.</title>
        <authorList>
            <person name="Jin L."/>
        </authorList>
    </citation>
    <scope>NUCLEOTIDE SEQUENCE [LARGE SCALE GENOMIC DNA]</scope>
    <source>
        <strain evidence="2">S13-6-6</strain>
    </source>
</reference>
<accession>A0A7G5XGQ5</accession>
<dbReference type="AlphaFoldDB" id="A0A7G5XGQ5"/>
<dbReference type="EMBL" id="CP060007">
    <property type="protein sequence ID" value="QNA44658.1"/>
    <property type="molecule type" value="Genomic_DNA"/>
</dbReference>
<keyword evidence="2" id="KW-1185">Reference proteome</keyword>
<dbReference type="Proteomes" id="UP000515344">
    <property type="component" value="Chromosome"/>
</dbReference>
<evidence type="ECO:0000313" key="1">
    <source>
        <dbReference type="EMBL" id="QNA44658.1"/>
    </source>
</evidence>